<feature type="binding site" evidence="7">
    <location>
        <position position="161"/>
    </location>
    <ligand>
        <name>Fe cation</name>
        <dbReference type="ChEBI" id="CHEBI:24875"/>
        <label>2</label>
    </ligand>
</feature>
<dbReference type="Pfam" id="PF06052">
    <property type="entry name" value="3-HAO"/>
    <property type="match status" value="1"/>
</dbReference>
<sequence length="170" mass="19933">MSIAQPINFQKWIEENRHLLKPPIGNQVMYKGNDDFIVMVVGGPNSRKDFHYNEGEEFFYQVEGEIVLKVVDEGEVKDIHIKEGEMFLLPARTPHSPRRPAKTIGLVMERYRKPGEKDGFIWHCENCGNKLYEEYHEITDIVNQLPPIMERFWKNPDNTKCKKCGRVMKP</sequence>
<dbReference type="GO" id="GO:0009435">
    <property type="term" value="P:NAD+ biosynthetic process"/>
    <property type="evidence" value="ECO:0007669"/>
    <property type="project" value="UniProtKB-UniPathway"/>
</dbReference>
<dbReference type="AlphaFoldDB" id="K1M0E3"/>
<comment type="cofactor">
    <cofactor evidence="7">
        <name>Fe(2+)</name>
        <dbReference type="ChEBI" id="CHEBI:29033"/>
    </cofactor>
    <text evidence="7">Binds 2 Fe(2+) ions per subunit.</text>
</comment>
<feature type="binding site" evidence="7">
    <location>
        <position position="47"/>
    </location>
    <ligand>
        <name>O2</name>
        <dbReference type="ChEBI" id="CHEBI:15379"/>
    </ligand>
</feature>
<evidence type="ECO:0000256" key="4">
    <source>
        <dbReference type="ARBA" id="ARBA00022964"/>
    </source>
</evidence>
<dbReference type="SUPFAM" id="SSF51182">
    <property type="entry name" value="RmlC-like cupins"/>
    <property type="match status" value="1"/>
</dbReference>
<dbReference type="GO" id="GO:0019805">
    <property type="term" value="P:quinolinate biosynthetic process"/>
    <property type="evidence" value="ECO:0007669"/>
    <property type="project" value="UniProtKB-UniRule"/>
</dbReference>
<dbReference type="PANTHER" id="PTHR15497:SF1">
    <property type="entry name" value="3-HYDROXYANTHRANILATE 3,4-DIOXYGENASE"/>
    <property type="match status" value="1"/>
</dbReference>
<comment type="caution">
    <text evidence="8">The sequence shown here is derived from an EMBL/GenBank/DDBJ whole genome shotgun (WGS) entry which is preliminary data.</text>
</comment>
<evidence type="ECO:0000256" key="7">
    <source>
        <dbReference type="HAMAP-Rule" id="MF_00825"/>
    </source>
</evidence>
<feature type="binding site" evidence="7">
    <location>
        <position position="164"/>
    </location>
    <ligand>
        <name>Fe cation</name>
        <dbReference type="ChEBI" id="CHEBI:24875"/>
        <label>2</label>
    </ligand>
</feature>
<feature type="binding site" evidence="7">
    <location>
        <position position="124"/>
    </location>
    <ligand>
        <name>Fe cation</name>
        <dbReference type="ChEBI" id="CHEBI:24875"/>
        <label>2</label>
    </ligand>
</feature>
<dbReference type="GO" id="GO:0008198">
    <property type="term" value="F:ferrous iron binding"/>
    <property type="evidence" value="ECO:0007669"/>
    <property type="project" value="UniProtKB-UniRule"/>
</dbReference>
<evidence type="ECO:0000256" key="3">
    <source>
        <dbReference type="ARBA" id="ARBA00022723"/>
    </source>
</evidence>
<dbReference type="InterPro" id="IPR010329">
    <property type="entry name" value="3hydroanth_dOase"/>
</dbReference>
<dbReference type="PATRIC" id="fig|1225176.3.peg.1675"/>
<feature type="binding site" evidence="7">
    <location>
        <position position="95"/>
    </location>
    <ligand>
        <name>Fe cation</name>
        <dbReference type="ChEBI" id="CHEBI:24875"/>
        <label>1</label>
        <note>catalytic</note>
    </ligand>
</feature>
<feature type="binding site" evidence="7">
    <location>
        <position position="57"/>
    </location>
    <ligand>
        <name>Fe cation</name>
        <dbReference type="ChEBI" id="CHEBI:24875"/>
        <label>1</label>
        <note>catalytic</note>
    </ligand>
</feature>
<gene>
    <name evidence="7 8" type="primary">nbaC</name>
    <name evidence="8" type="ORF">B879_01572</name>
</gene>
<keyword evidence="9" id="KW-1185">Reference proteome</keyword>
<dbReference type="GO" id="GO:0000334">
    <property type="term" value="F:3-hydroxyanthranilate 3,4-dioxygenase activity"/>
    <property type="evidence" value="ECO:0007669"/>
    <property type="project" value="UniProtKB-UniRule"/>
</dbReference>
<dbReference type="GO" id="GO:0043420">
    <property type="term" value="P:anthranilate metabolic process"/>
    <property type="evidence" value="ECO:0007669"/>
    <property type="project" value="UniProtKB-UniRule"/>
</dbReference>
<dbReference type="NCBIfam" id="TIGR03037">
    <property type="entry name" value="anthran_nbaC"/>
    <property type="match status" value="1"/>
</dbReference>
<evidence type="ECO:0000256" key="6">
    <source>
        <dbReference type="ARBA" id="ARBA00023004"/>
    </source>
</evidence>
<comment type="similarity">
    <text evidence="7">Belongs to the 3-HAO family.</text>
</comment>
<dbReference type="UniPathway" id="UPA00253">
    <property type="reaction ID" value="UER00330"/>
</dbReference>
<name>K1M0E3_CECL9</name>
<dbReference type="Gene3D" id="2.60.120.10">
    <property type="entry name" value="Jelly Rolls"/>
    <property type="match status" value="1"/>
</dbReference>
<keyword evidence="5 7" id="KW-0560">Oxidoreductase</keyword>
<dbReference type="InterPro" id="IPR011051">
    <property type="entry name" value="RmlC_Cupin_sf"/>
</dbReference>
<comment type="catalytic activity">
    <reaction evidence="7">
        <text>3-hydroxyanthranilate + O2 = (2Z,4Z)-2-amino-3-carboxymuconate 6-semialdehyde</text>
        <dbReference type="Rhea" id="RHEA:17953"/>
        <dbReference type="ChEBI" id="CHEBI:15379"/>
        <dbReference type="ChEBI" id="CHEBI:36559"/>
        <dbReference type="ChEBI" id="CHEBI:77612"/>
        <dbReference type="EC" id="1.13.11.6"/>
    </reaction>
</comment>
<dbReference type="NCBIfam" id="NF009763">
    <property type="entry name" value="PRK13264.1"/>
    <property type="match status" value="1"/>
</dbReference>
<dbReference type="GO" id="GO:0005737">
    <property type="term" value="C:cytoplasm"/>
    <property type="evidence" value="ECO:0007669"/>
    <property type="project" value="TreeGrafter"/>
</dbReference>
<dbReference type="CDD" id="cd06123">
    <property type="entry name" value="cupin_HAO"/>
    <property type="match status" value="1"/>
</dbReference>
<evidence type="ECO:0000256" key="2">
    <source>
        <dbReference type="ARBA" id="ARBA00022642"/>
    </source>
</evidence>
<comment type="pathway">
    <text evidence="7">Cofactor biosynthesis; NAD(+) biosynthesis; quinolinate from L-kynurenine: step 3/3.</text>
</comment>
<keyword evidence="2 7" id="KW-0662">Pyridine nucleotide biosynthesis</keyword>
<feature type="binding site" evidence="7">
    <location>
        <position position="57"/>
    </location>
    <ligand>
        <name>substrate</name>
    </ligand>
</feature>
<dbReference type="OrthoDB" id="5002379at2"/>
<dbReference type="EMBL" id="AMGM01000018">
    <property type="protein sequence ID" value="EKB49789.1"/>
    <property type="molecule type" value="Genomic_DNA"/>
</dbReference>
<dbReference type="EC" id="1.13.11.6" evidence="7"/>
<comment type="function">
    <text evidence="1 7">Catalyzes the oxidative ring opening of 3-hydroxyanthranilate to 2-amino-3-carboxymuconate semialdehyde, which spontaneously cyclizes to quinolinate.</text>
</comment>
<protein>
    <recommendedName>
        <fullName evidence="7">3-hydroxyanthranilate 3,4-dioxygenase</fullName>
        <ecNumber evidence="7">1.13.11.6</ecNumber>
    </recommendedName>
    <alternativeName>
        <fullName evidence="7">3-hydroxyanthranilate oxygenase</fullName>
        <shortName evidence="7">3-HAO</shortName>
    </alternativeName>
    <alternativeName>
        <fullName evidence="7">3-hydroxyanthranilic acid dioxygenase</fullName>
        <shortName evidence="7">HAD</shortName>
    </alternativeName>
</protein>
<dbReference type="Proteomes" id="UP000004478">
    <property type="component" value="Unassembled WGS sequence"/>
</dbReference>
<keyword evidence="3 7" id="KW-0479">Metal-binding</keyword>
<accession>K1M0E3</accession>
<keyword evidence="4 7" id="KW-0223">Dioxygenase</keyword>
<dbReference type="RefSeq" id="WP_009184607.1">
    <property type="nucleotide sequence ID" value="NZ_AMGM01000018.1"/>
</dbReference>
<feature type="binding site" evidence="7">
    <location>
        <position position="127"/>
    </location>
    <ligand>
        <name>Fe cation</name>
        <dbReference type="ChEBI" id="CHEBI:24875"/>
        <label>2</label>
    </ligand>
</feature>
<organism evidence="8 9">
    <name type="scientific">Cecembia lonarensis (strain CCUG 58316 / KCTC 22772 / LW9)</name>
    <dbReference type="NCBI Taxonomy" id="1225176"/>
    <lineage>
        <taxon>Bacteria</taxon>
        <taxon>Pseudomonadati</taxon>
        <taxon>Bacteroidota</taxon>
        <taxon>Cytophagia</taxon>
        <taxon>Cytophagales</taxon>
        <taxon>Cyclobacteriaceae</taxon>
        <taxon>Cecembia</taxon>
    </lineage>
</organism>
<dbReference type="HAMAP" id="MF_00825">
    <property type="entry name" value="3_HAO"/>
    <property type="match status" value="1"/>
</dbReference>
<evidence type="ECO:0000313" key="9">
    <source>
        <dbReference type="Proteomes" id="UP000004478"/>
    </source>
</evidence>
<feature type="binding site" evidence="7">
    <location>
        <position position="109"/>
    </location>
    <ligand>
        <name>substrate</name>
    </ligand>
</feature>
<dbReference type="PANTHER" id="PTHR15497">
    <property type="entry name" value="3-HYDROXYANTHRANILATE 3,4-DIOXYGENASE"/>
    <property type="match status" value="1"/>
</dbReference>
<evidence type="ECO:0000313" key="8">
    <source>
        <dbReference type="EMBL" id="EKB49789.1"/>
    </source>
</evidence>
<reference evidence="8 9" key="1">
    <citation type="journal article" date="2012" name="J. Bacteriol.">
        <title>Draft Genome Sequence of Cecembia lonarensis Strain LW9T, Isolated from Lonar Lake, a Haloalkaline Lake in India.</title>
        <authorList>
            <person name="Shivaji S."/>
            <person name="Ara S."/>
            <person name="Singh A."/>
            <person name="Pinnaka A.K."/>
        </authorList>
    </citation>
    <scope>NUCLEOTIDE SEQUENCE [LARGE SCALE GENOMIC DNA]</scope>
    <source>
        <strain evidence="8 9">LW9</strain>
    </source>
</reference>
<feature type="binding site" evidence="7">
    <location>
        <position position="99"/>
    </location>
    <ligand>
        <name>substrate</name>
    </ligand>
</feature>
<feature type="binding site" evidence="7">
    <location>
        <position position="51"/>
    </location>
    <ligand>
        <name>Fe cation</name>
        <dbReference type="ChEBI" id="CHEBI:24875"/>
        <label>1</label>
        <note>catalytic</note>
    </ligand>
</feature>
<evidence type="ECO:0000256" key="5">
    <source>
        <dbReference type="ARBA" id="ARBA00023002"/>
    </source>
</evidence>
<proteinExistence type="inferred from homology"/>
<dbReference type="InterPro" id="IPR014710">
    <property type="entry name" value="RmlC-like_jellyroll"/>
</dbReference>
<keyword evidence="6 7" id="KW-0408">Iron</keyword>
<evidence type="ECO:0000256" key="1">
    <source>
        <dbReference type="ARBA" id="ARBA00002752"/>
    </source>
</evidence>
<dbReference type="GO" id="GO:0006569">
    <property type="term" value="P:L-tryptophan catabolic process"/>
    <property type="evidence" value="ECO:0007669"/>
    <property type="project" value="UniProtKB-UniRule"/>
</dbReference>